<gene>
    <name evidence="3" type="ORF">BB934_22765</name>
</gene>
<reference evidence="3" key="1">
    <citation type="submission" date="2016-07" db="EMBL/GenBank/DDBJ databases">
        <title>Microvirga ossetica sp. nov. a new species of rhizobia isolated from root nodules of the legume species Vicia alpestris Steven originated from North Ossetia region in the Caucasus.</title>
        <authorList>
            <person name="Safronova V.I."/>
            <person name="Kuznetsova I.G."/>
            <person name="Sazanova A.L."/>
            <person name="Belimov A."/>
            <person name="Andronov E."/>
            <person name="Osledkin Y.S."/>
            <person name="Onishchuk O.P."/>
            <person name="Kurchak O.N."/>
            <person name="Shaposhnikov A.I."/>
            <person name="Willems A."/>
            <person name="Tikhonovich I.A."/>
        </authorList>
    </citation>
    <scope>NUCLEOTIDE SEQUENCE [LARGE SCALE GENOMIC DNA]</scope>
    <source>
        <strain evidence="3">V5/3M</strain>
    </source>
</reference>
<feature type="compositionally biased region" description="Basic and acidic residues" evidence="1">
    <location>
        <begin position="108"/>
        <end position="128"/>
    </location>
</feature>
<dbReference type="OrthoDB" id="7998706at2"/>
<feature type="chain" id="PRO_5008536067" evidence="2">
    <location>
        <begin position="26"/>
        <end position="138"/>
    </location>
</feature>
<evidence type="ECO:0000313" key="3">
    <source>
        <dbReference type="EMBL" id="ANY80702.1"/>
    </source>
</evidence>
<evidence type="ECO:0000256" key="1">
    <source>
        <dbReference type="SAM" id="MobiDB-lite"/>
    </source>
</evidence>
<evidence type="ECO:0000256" key="2">
    <source>
        <dbReference type="SAM" id="SignalP"/>
    </source>
</evidence>
<name>A0A1B2ELK1_9HYPH</name>
<organism evidence="3">
    <name type="scientific">Microvirga ossetica</name>
    <dbReference type="NCBI Taxonomy" id="1882682"/>
    <lineage>
        <taxon>Bacteria</taxon>
        <taxon>Pseudomonadati</taxon>
        <taxon>Pseudomonadota</taxon>
        <taxon>Alphaproteobacteria</taxon>
        <taxon>Hyphomicrobiales</taxon>
        <taxon>Methylobacteriaceae</taxon>
        <taxon>Microvirga</taxon>
    </lineage>
</organism>
<dbReference type="AlphaFoldDB" id="A0A1B2ELK1"/>
<dbReference type="KEGG" id="moc:BB934_22765"/>
<proteinExistence type="predicted"/>
<keyword evidence="2" id="KW-0732">Signal</keyword>
<feature type="signal peptide" evidence="2">
    <location>
        <begin position="1"/>
        <end position="25"/>
    </location>
</feature>
<feature type="region of interest" description="Disordered" evidence="1">
    <location>
        <begin position="93"/>
        <end position="128"/>
    </location>
</feature>
<dbReference type="EMBL" id="CP016616">
    <property type="protein sequence ID" value="ANY80702.1"/>
    <property type="molecule type" value="Genomic_DNA"/>
</dbReference>
<protein>
    <submittedName>
        <fullName evidence="3">Uncharacterized protein</fullName>
    </submittedName>
</protein>
<dbReference type="RefSeq" id="WP_099511774.1">
    <property type="nucleotide sequence ID" value="NZ_CP016616.1"/>
</dbReference>
<accession>A0A1B2ELK1</accession>
<sequence length="138" mass="15783">MHRTVWATALLATGAIFGALPEAQAQSLVPCAREHGFCRVPYPTRVVYGIPGRSTEVFVREGGVPCSNRVFGDPAPGVPKRCAYIARRYDRGDRWRDDGYRGPPPPRGYERGYDRGYDRDYRGYDDGYERPQRRYDVY</sequence>